<keyword evidence="2" id="KW-0540">Nuclease</keyword>
<dbReference type="AlphaFoldDB" id="A0A705VT83"/>
<dbReference type="GO" id="GO:0004527">
    <property type="term" value="F:exonuclease activity"/>
    <property type="evidence" value="ECO:0007669"/>
    <property type="project" value="UniProtKB-KW"/>
</dbReference>
<evidence type="ECO:0000256" key="1">
    <source>
        <dbReference type="SAM" id="Coils"/>
    </source>
</evidence>
<feature type="non-terminal residue" evidence="2">
    <location>
        <position position="1"/>
    </location>
</feature>
<dbReference type="Pfam" id="PF13558">
    <property type="entry name" value="SbcC_Walker_B"/>
    <property type="match status" value="1"/>
</dbReference>
<feature type="coiled-coil region" evidence="1">
    <location>
        <begin position="92"/>
        <end position="157"/>
    </location>
</feature>
<keyword evidence="1" id="KW-0175">Coiled coil</keyword>
<keyword evidence="2" id="KW-0378">Hydrolase</keyword>
<sequence>LQMQIDRLAPLLETLPQTDTADSDDDVPLDNWRQAHDECVSLQSQLQTLQEQTTQEQQRAAEAIAHFDAALKNSPFDSQATFLAALLDEETVTRLEKQQQTLESQLQQAKALSAQSAQALADHQQQPPAGLDPTCTAEQLAQRLTQLAQQLRENTTRQGEIRQQIKQDADNRQRQRALMTEMKQASQQVEDWGYLNALIGSKEGDKFRKFAQGLTLDNLVWLANHQLTRLHGRYLLQRKASDALELEVVDTWQADAVRDTRTLSGGESFLVSLALALALSDLVSHKTRIDSLFLDEGFGTLDSETLDAALDALDALNASGKTIGVISHVEAMKERIPVQIKVKKINGLGYSKLDKAFAVE</sequence>
<dbReference type="Gene3D" id="3.40.50.300">
    <property type="entry name" value="P-loop containing nucleotide triphosphate hydrolases"/>
    <property type="match status" value="1"/>
</dbReference>
<organism evidence="2">
    <name type="scientific">Salmonella enterica</name>
    <name type="common">Salmonella choleraesuis</name>
    <dbReference type="NCBI Taxonomy" id="28901"/>
    <lineage>
        <taxon>Bacteria</taxon>
        <taxon>Pseudomonadati</taxon>
        <taxon>Pseudomonadota</taxon>
        <taxon>Gammaproteobacteria</taxon>
        <taxon>Enterobacterales</taxon>
        <taxon>Enterobacteriaceae</taxon>
        <taxon>Salmonella</taxon>
    </lineage>
</organism>
<reference evidence="2" key="2">
    <citation type="submission" date="2019-01" db="EMBL/GenBank/DDBJ databases">
        <authorList>
            <consortium name="NCBI Pathogen Detection Project"/>
        </authorList>
    </citation>
    <scope>NUCLEOTIDE SEQUENCE</scope>
    <source>
        <strain evidence="2">Monophasic variant of S.Typhimurium</strain>
    </source>
</reference>
<dbReference type="PANTHER" id="PTHR32114:SF2">
    <property type="entry name" value="ABC TRANSPORTER ABCH.3"/>
    <property type="match status" value="1"/>
</dbReference>
<proteinExistence type="predicted"/>
<dbReference type="SUPFAM" id="SSF52540">
    <property type="entry name" value="P-loop containing nucleoside triphosphate hydrolases"/>
    <property type="match status" value="1"/>
</dbReference>
<dbReference type="PANTHER" id="PTHR32114">
    <property type="entry name" value="ABC TRANSPORTER ABCH.3"/>
    <property type="match status" value="1"/>
</dbReference>
<name>A0A705VT83_SALER</name>
<dbReference type="EMBL" id="DAAMZU010000076">
    <property type="protein sequence ID" value="HAC8923695.1"/>
    <property type="molecule type" value="Genomic_DNA"/>
</dbReference>
<evidence type="ECO:0000313" key="2">
    <source>
        <dbReference type="EMBL" id="HAC8923695.1"/>
    </source>
</evidence>
<protein>
    <submittedName>
        <fullName evidence="2">Exonuclease subunit SbcC</fullName>
    </submittedName>
</protein>
<accession>A0A705VT83</accession>
<gene>
    <name evidence="2" type="ORF">G0J09_11705</name>
</gene>
<reference evidence="2" key="1">
    <citation type="journal article" date="2018" name="Genome Biol.">
        <title>SKESA: strategic k-mer extension for scrupulous assemblies.</title>
        <authorList>
            <person name="Souvorov A."/>
            <person name="Agarwala R."/>
            <person name="Lipman D.J."/>
        </authorList>
    </citation>
    <scope>NUCLEOTIDE SEQUENCE</scope>
    <source>
        <strain evidence="2">Monophasic variant of S.Typhimurium</strain>
    </source>
</reference>
<keyword evidence="2" id="KW-0269">Exonuclease</keyword>
<comment type="caution">
    <text evidence="2">The sequence shown here is derived from an EMBL/GenBank/DDBJ whole genome shotgun (WGS) entry which is preliminary data.</text>
</comment>
<dbReference type="InterPro" id="IPR027417">
    <property type="entry name" value="P-loop_NTPase"/>
</dbReference>